<dbReference type="Proteomes" id="UP000762676">
    <property type="component" value="Unassembled WGS sequence"/>
</dbReference>
<feature type="region of interest" description="Disordered" evidence="1">
    <location>
        <begin position="124"/>
        <end position="148"/>
    </location>
</feature>
<keyword evidence="2" id="KW-0472">Membrane</keyword>
<evidence type="ECO:0000313" key="4">
    <source>
        <dbReference type="Proteomes" id="UP000762676"/>
    </source>
</evidence>
<organism evidence="3 4">
    <name type="scientific">Elysia marginata</name>
    <dbReference type="NCBI Taxonomy" id="1093978"/>
    <lineage>
        <taxon>Eukaryota</taxon>
        <taxon>Metazoa</taxon>
        <taxon>Spiralia</taxon>
        <taxon>Lophotrochozoa</taxon>
        <taxon>Mollusca</taxon>
        <taxon>Gastropoda</taxon>
        <taxon>Heterobranchia</taxon>
        <taxon>Euthyneura</taxon>
        <taxon>Panpulmonata</taxon>
        <taxon>Sacoglossa</taxon>
        <taxon>Placobranchoidea</taxon>
        <taxon>Plakobranchidae</taxon>
        <taxon>Elysia</taxon>
    </lineage>
</organism>
<feature type="compositionally biased region" description="Basic and acidic residues" evidence="1">
    <location>
        <begin position="131"/>
        <end position="148"/>
    </location>
</feature>
<evidence type="ECO:0008006" key="5">
    <source>
        <dbReference type="Google" id="ProtNLM"/>
    </source>
</evidence>
<gene>
    <name evidence="3" type="ORF">ElyMa_000908600</name>
</gene>
<name>A0AAV4HB83_9GAST</name>
<feature type="compositionally biased region" description="Low complexity" evidence="1">
    <location>
        <begin position="183"/>
        <end position="196"/>
    </location>
</feature>
<proteinExistence type="predicted"/>
<feature type="transmembrane region" description="Helical" evidence="2">
    <location>
        <begin position="41"/>
        <end position="60"/>
    </location>
</feature>
<evidence type="ECO:0000313" key="3">
    <source>
        <dbReference type="EMBL" id="GFR94035.1"/>
    </source>
</evidence>
<comment type="caution">
    <text evidence="3">The sequence shown here is derived from an EMBL/GenBank/DDBJ whole genome shotgun (WGS) entry which is preliminary data.</text>
</comment>
<dbReference type="EMBL" id="BMAT01001855">
    <property type="protein sequence ID" value="GFR94035.1"/>
    <property type="molecule type" value="Genomic_DNA"/>
</dbReference>
<dbReference type="AlphaFoldDB" id="A0AAV4HB83"/>
<keyword evidence="4" id="KW-1185">Reference proteome</keyword>
<feature type="region of interest" description="Disordered" evidence="1">
    <location>
        <begin position="332"/>
        <end position="351"/>
    </location>
</feature>
<dbReference type="SUPFAM" id="SSF81321">
    <property type="entry name" value="Family A G protein-coupled receptor-like"/>
    <property type="match status" value="1"/>
</dbReference>
<sequence>MSLGSTLGFILTYISALVLAVFNFAAVFYPHVFYKREMLRPAGAAILASWIVGLLVSVLAVGFDTPTQTKCHPVPLMPRYGILTLVLTCLLCTVFIVVLNVRMVMYFRTFRIHSCIPLNESTNQPLQRLGSDVKDPTPIKAEPQDRRRPLTQALRSCDQEQVNVVLTNVKNLRATPEQSQPNSWSSEAESDSTSFSQTNLRETAMDVFVAEVDLQAEGSPPDVACQTLSSDTHSIKTSTEFLDNLSVMTESPKPPTALDIDYNRPSDQHRNMVPPLMRKTGPRIPQGSNWMNQSNDKVTSHLFPQRQAVALCFTNPPRSTADERHRYTLVSRTTRQAAASTEQKPIFTSNK</sequence>
<feature type="transmembrane region" description="Helical" evidence="2">
    <location>
        <begin position="80"/>
        <end position="101"/>
    </location>
</feature>
<feature type="region of interest" description="Disordered" evidence="1">
    <location>
        <begin position="262"/>
        <end position="287"/>
    </location>
</feature>
<dbReference type="Gene3D" id="1.20.1070.10">
    <property type="entry name" value="Rhodopsin 7-helix transmembrane proteins"/>
    <property type="match status" value="1"/>
</dbReference>
<feature type="transmembrane region" description="Helical" evidence="2">
    <location>
        <begin position="6"/>
        <end position="29"/>
    </location>
</feature>
<evidence type="ECO:0000256" key="1">
    <source>
        <dbReference type="SAM" id="MobiDB-lite"/>
    </source>
</evidence>
<feature type="region of interest" description="Disordered" evidence="1">
    <location>
        <begin position="172"/>
        <end position="196"/>
    </location>
</feature>
<protein>
    <recommendedName>
        <fullName evidence="5">G-protein coupled receptors family 1 profile domain-containing protein</fullName>
    </recommendedName>
</protein>
<keyword evidence="2" id="KW-1133">Transmembrane helix</keyword>
<keyword evidence="2" id="KW-0812">Transmembrane</keyword>
<evidence type="ECO:0000256" key="2">
    <source>
        <dbReference type="SAM" id="Phobius"/>
    </source>
</evidence>
<reference evidence="3 4" key="1">
    <citation type="journal article" date="2021" name="Elife">
        <title>Chloroplast acquisition without the gene transfer in kleptoplastic sea slugs, Plakobranchus ocellatus.</title>
        <authorList>
            <person name="Maeda T."/>
            <person name="Takahashi S."/>
            <person name="Yoshida T."/>
            <person name="Shimamura S."/>
            <person name="Takaki Y."/>
            <person name="Nagai Y."/>
            <person name="Toyoda A."/>
            <person name="Suzuki Y."/>
            <person name="Arimoto A."/>
            <person name="Ishii H."/>
            <person name="Satoh N."/>
            <person name="Nishiyama T."/>
            <person name="Hasebe M."/>
            <person name="Maruyama T."/>
            <person name="Minagawa J."/>
            <person name="Obokata J."/>
            <person name="Shigenobu S."/>
        </authorList>
    </citation>
    <scope>NUCLEOTIDE SEQUENCE [LARGE SCALE GENOMIC DNA]</scope>
</reference>
<feature type="compositionally biased region" description="Polar residues" evidence="1">
    <location>
        <begin position="172"/>
        <end position="182"/>
    </location>
</feature>
<accession>A0AAV4HB83</accession>